<sequence>MDRTDLISARAGLLALVAGLGLLSSGCRIERAVPVEAATAPGGSFSNQAFDARAQVVDVWQAKVLPALQQRAGEFPALRAAMQRDLDAAGAAHGHRARGEGAPWNFVTRLKGRIVQADTELSAATAEVDVDGDGQADVTIQIGPVLRGTALRDALPFVSFTDYANQVEFAQLGNAFNDQAAAVALKDLPRERLVGRTVSLLGVFTTADATEAPTILPVQMTLEAP</sequence>
<comment type="caution">
    <text evidence="1">The sequence shown here is derived from an EMBL/GenBank/DDBJ whole genome shotgun (WGS) entry which is preliminary data.</text>
</comment>
<evidence type="ECO:0000313" key="2">
    <source>
        <dbReference type="Proteomes" id="UP001368500"/>
    </source>
</evidence>
<dbReference type="PROSITE" id="PS51257">
    <property type="entry name" value="PROKAR_LIPOPROTEIN"/>
    <property type="match status" value="1"/>
</dbReference>
<dbReference type="SUPFAM" id="SSF141318">
    <property type="entry name" value="TM0957-like"/>
    <property type="match status" value="1"/>
</dbReference>
<organism evidence="1 2">
    <name type="scientific">Pseudaquabacterium rugosum</name>
    <dbReference type="NCBI Taxonomy" id="2984194"/>
    <lineage>
        <taxon>Bacteria</taxon>
        <taxon>Pseudomonadati</taxon>
        <taxon>Pseudomonadota</taxon>
        <taxon>Betaproteobacteria</taxon>
        <taxon>Burkholderiales</taxon>
        <taxon>Sphaerotilaceae</taxon>
        <taxon>Pseudaquabacterium</taxon>
    </lineage>
</organism>
<keyword evidence="2" id="KW-1185">Reference proteome</keyword>
<dbReference type="EMBL" id="JBBUTF010000011">
    <property type="protein sequence ID" value="MEK8026927.1"/>
    <property type="molecule type" value="Genomic_DNA"/>
</dbReference>
<evidence type="ECO:0000313" key="1">
    <source>
        <dbReference type="EMBL" id="MEK8026927.1"/>
    </source>
</evidence>
<proteinExistence type="predicted"/>
<protein>
    <submittedName>
        <fullName evidence="1">DUF2291 domain-containing protein</fullName>
    </submittedName>
</protein>
<gene>
    <name evidence="1" type="ORF">AACH11_13225</name>
</gene>
<dbReference type="RefSeq" id="WP_341374710.1">
    <property type="nucleotide sequence ID" value="NZ_JBBUTF010000011.1"/>
</dbReference>
<dbReference type="Proteomes" id="UP001368500">
    <property type="component" value="Unassembled WGS sequence"/>
</dbReference>
<dbReference type="InterPro" id="IPR014582">
    <property type="entry name" value="UCP033535_lipo"/>
</dbReference>
<accession>A0ABU9BD78</accession>
<dbReference type="PIRSF" id="PIRSF033535">
    <property type="entry name" value="UCP033535_plp"/>
    <property type="match status" value="1"/>
</dbReference>
<reference evidence="1 2" key="1">
    <citation type="submission" date="2024-04" db="EMBL/GenBank/DDBJ databases">
        <title>Novel species of the genus Ideonella isolated from streams.</title>
        <authorList>
            <person name="Lu H."/>
        </authorList>
    </citation>
    <scope>NUCLEOTIDE SEQUENCE [LARGE SCALE GENOMIC DNA]</scope>
    <source>
        <strain evidence="1 2">BYS139W</strain>
    </source>
</reference>
<dbReference type="Pfam" id="PF10054">
    <property type="entry name" value="DUF2291"/>
    <property type="match status" value="1"/>
</dbReference>
<name>A0ABU9BD78_9BURK</name>
<dbReference type="InterPro" id="IPR036215">
    <property type="entry name" value="TM0957-like_sf"/>
</dbReference>